<dbReference type="InterPro" id="IPR036962">
    <property type="entry name" value="Glyco_hydro_3_N_sf"/>
</dbReference>
<gene>
    <name evidence="9" type="ORF">MVEN_02452700</name>
</gene>
<dbReference type="Pfam" id="PF00933">
    <property type="entry name" value="Glyco_hydro_3"/>
    <property type="match status" value="1"/>
</dbReference>
<dbReference type="InterPro" id="IPR001764">
    <property type="entry name" value="Glyco_hydro_3_N"/>
</dbReference>
<evidence type="ECO:0000256" key="3">
    <source>
        <dbReference type="ARBA" id="ARBA00023295"/>
    </source>
</evidence>
<dbReference type="InterPro" id="IPR017853">
    <property type="entry name" value="GH"/>
</dbReference>
<feature type="domain" description="Beta-lactamase-related" evidence="5">
    <location>
        <begin position="886"/>
        <end position="1232"/>
    </location>
</feature>
<dbReference type="GO" id="GO:0008422">
    <property type="term" value="F:beta-glucosidase activity"/>
    <property type="evidence" value="ECO:0007669"/>
    <property type="project" value="TreeGrafter"/>
</dbReference>
<evidence type="ECO:0000259" key="5">
    <source>
        <dbReference type="Pfam" id="PF00144"/>
    </source>
</evidence>
<dbReference type="EMBL" id="JACAZI010000032">
    <property type="protein sequence ID" value="KAF7331124.1"/>
    <property type="molecule type" value="Genomic_DNA"/>
</dbReference>
<dbReference type="OrthoDB" id="2123594at2759"/>
<accession>A0A8H6WYS4</accession>
<evidence type="ECO:0000313" key="9">
    <source>
        <dbReference type="EMBL" id="KAF7331124.1"/>
    </source>
</evidence>
<evidence type="ECO:0000259" key="6">
    <source>
        <dbReference type="Pfam" id="PF00933"/>
    </source>
</evidence>
<dbReference type="InterPro" id="IPR012338">
    <property type="entry name" value="Beta-lactam/transpept-like"/>
</dbReference>
<dbReference type="SUPFAM" id="SSF51445">
    <property type="entry name" value="(Trans)glycosidases"/>
    <property type="match status" value="1"/>
</dbReference>
<keyword evidence="10" id="KW-1185">Reference proteome</keyword>
<dbReference type="SUPFAM" id="SSF56601">
    <property type="entry name" value="beta-lactamase/transpeptidase-like"/>
    <property type="match status" value="1"/>
</dbReference>
<dbReference type="FunFam" id="3.40.50.1700:FF:000009">
    <property type="entry name" value="Periplasmic beta-glucosidase"/>
    <property type="match status" value="1"/>
</dbReference>
<evidence type="ECO:0000256" key="1">
    <source>
        <dbReference type="ARBA" id="ARBA00005336"/>
    </source>
</evidence>
<feature type="domain" description="Fibronectin type III-like" evidence="8">
    <location>
        <begin position="730"/>
        <end position="759"/>
    </location>
</feature>
<dbReference type="InterPro" id="IPR001466">
    <property type="entry name" value="Beta-lactam-related"/>
</dbReference>
<feature type="domain" description="Glycoside hydrolase family 3 C-terminal" evidence="7">
    <location>
        <begin position="441"/>
        <end position="693"/>
    </location>
</feature>
<keyword evidence="4" id="KW-0732">Signal</keyword>
<dbReference type="Gene3D" id="2.60.40.10">
    <property type="entry name" value="Immunoglobulins"/>
    <property type="match status" value="1"/>
</dbReference>
<sequence>MARSRSLHRISSLLACLFFFPAFTSGNGVKEGLHFSLESRATNIDGSLPTYKDPTASIEARVADLLPRMTIEEKVSQIIQGDLDGWMSLDDPLDDTKTFNQTGLEEMVRLKGGSIWAGYQMPWDKFVFGVTVGQKYMMENTTLGIPALIQSEGLHGFTNNGTTFPSPIGLAASFNTDLVSQVAGVIATEAEGLGVSHIFAPVLDLSRELRWGRVEENYGEDHFLTGEIGNAYVTGLQTGRRRNASSTAIARVAATCKHFAAFGSPQSGLNLAQVSGGERELRTEFLKPFQRACLNSLSMMTAYSSYDGIPAIANTHLLTDILRNELGYKYWVTTDAGSVDLLINFHQTCDTRECAAKTALENGISGEMGGAGGTYTYLTLPDQIAAGTVDVKFLDQTVSAMLQTKFSLGLFEDPYPYTDYLSTLRTPASRSVLHAIETESIVLLENRGNTLPISKSVKSIALIGPQADRVTFGDYVFFNASHNGISPLDGFKQYLANTSSSVKINFAEGCKLWSNDDSGFGEAVTAAQSSDIAVVMVGTWSLDQTLLWTPGTNATTGEHVDLSDLALVGAQLDLVKAVKAAGKPTVVVFVSGKPVAEPWIQANADAVIQQFYPGELGGSALAEVIFGAVNPSGKLPVSFPRSVGTTPDFYNYLKGSRTVDAGQVLDNGMLMFGHQYVLNSPIPLWSFGHGLSYTTFNYTGLELSPSTISSTQNFNVIVTVHNTGSVAGKEVVQVYMTDLISSVVTANQQLVGFQKVDIPTRDHINLAFLSLSAHAIRFVILVKATSKASTNTIMARKEQATSYPGSSRHPVGNTSWVVIFLTGIISASVSLLAQRQLSLRHSTRSSSVKCHPPLPNVFAQTPIRNDSSEIATALGAIDSFVHKSFSKGAIDGLVLAIVTREGVVYETAVGPLKANETEPEKRGAVDRHSIFRIASGSKLFATLETLILREKGALQWDDPVDKFFPDFSYAPDGWGNTQDGRETSGPVTLRQLASHMSGFTREFPRGNVKNWPHSLEGTGPPPTNGCPFPTTEQMINGLKKYPLTVPTYSYPLYSNVGMAVLGQVAVAANREFEQSENLTESPATWAALAQRDIFNPLGLNGSSFVVTLENKAHVAVASTDSYEDWDFLDAMSCSGGQMSSLSDYIKVMQTILDPTRPESLLPPHVIREWLRPLHGWMDETTEVGMLWEIEKIRDSYGRPVRIFQKLGVLGASRSVFAVNQDMAYGVALLMTGRWAAHDQHGSEISINVAEGSLWITKLHLQGTDVLRLIQNIPDDDKHSRAKPITMWSTGRLHEFRMVFALASQTCMTSWATIDDGFARGFPTDLIYFSEEKDGIHLHVPSVDLVFTRI</sequence>
<dbReference type="Gene3D" id="3.20.20.300">
    <property type="entry name" value="Glycoside hydrolase, family 3, N-terminal domain"/>
    <property type="match status" value="1"/>
</dbReference>
<reference evidence="9" key="1">
    <citation type="submission" date="2020-05" db="EMBL/GenBank/DDBJ databases">
        <title>Mycena genomes resolve the evolution of fungal bioluminescence.</title>
        <authorList>
            <person name="Tsai I.J."/>
        </authorList>
    </citation>
    <scope>NUCLEOTIDE SEQUENCE</scope>
    <source>
        <strain evidence="9">CCC161011</strain>
    </source>
</reference>
<dbReference type="InterPro" id="IPR002772">
    <property type="entry name" value="Glyco_hydro_3_C"/>
</dbReference>
<keyword evidence="2 9" id="KW-0378">Hydrolase</keyword>
<evidence type="ECO:0000313" key="10">
    <source>
        <dbReference type="Proteomes" id="UP000620124"/>
    </source>
</evidence>
<feature type="signal peptide" evidence="4">
    <location>
        <begin position="1"/>
        <end position="26"/>
    </location>
</feature>
<dbReference type="SUPFAM" id="SSF52279">
    <property type="entry name" value="Beta-D-glucan exohydrolase, C-terminal domain"/>
    <property type="match status" value="1"/>
</dbReference>
<dbReference type="PANTHER" id="PTHR30620">
    <property type="entry name" value="PERIPLASMIC BETA-GLUCOSIDASE-RELATED"/>
    <property type="match status" value="1"/>
</dbReference>
<dbReference type="Pfam" id="PF14310">
    <property type="entry name" value="Fn3-like"/>
    <property type="match status" value="1"/>
</dbReference>
<dbReference type="InterPro" id="IPR013783">
    <property type="entry name" value="Ig-like_fold"/>
</dbReference>
<dbReference type="PANTHER" id="PTHR30620:SF117">
    <property type="entry name" value="BETA-1,4-XYLOSIDASE (EUROFUNG)"/>
    <property type="match status" value="1"/>
</dbReference>
<comment type="caution">
    <text evidence="9">The sequence shown here is derived from an EMBL/GenBank/DDBJ whole genome shotgun (WGS) entry which is preliminary data.</text>
</comment>
<proteinExistence type="inferred from homology"/>
<evidence type="ECO:0000259" key="8">
    <source>
        <dbReference type="Pfam" id="PF14310"/>
    </source>
</evidence>
<dbReference type="Pfam" id="PF01915">
    <property type="entry name" value="Glyco_hydro_3_C"/>
    <property type="match status" value="1"/>
</dbReference>
<dbReference type="Gene3D" id="3.40.50.1700">
    <property type="entry name" value="Glycoside hydrolase family 3 C-terminal domain"/>
    <property type="match status" value="1"/>
</dbReference>
<name>A0A8H6WYS4_9AGAR</name>
<dbReference type="InterPro" id="IPR051915">
    <property type="entry name" value="Cellulose_Degrad_GH3"/>
</dbReference>
<feature type="chain" id="PRO_5034380269" evidence="4">
    <location>
        <begin position="27"/>
        <end position="1349"/>
    </location>
</feature>
<comment type="similarity">
    <text evidence="1">Belongs to the glycosyl hydrolase 3 family.</text>
</comment>
<protein>
    <submittedName>
        <fullName evidence="9">Glycoside hydrolase family 3 protein</fullName>
    </submittedName>
</protein>
<dbReference type="InterPro" id="IPR026891">
    <property type="entry name" value="Fn3-like"/>
</dbReference>
<dbReference type="Proteomes" id="UP000620124">
    <property type="component" value="Unassembled WGS sequence"/>
</dbReference>
<evidence type="ECO:0000256" key="2">
    <source>
        <dbReference type="ARBA" id="ARBA00022801"/>
    </source>
</evidence>
<evidence type="ECO:0000259" key="7">
    <source>
        <dbReference type="Pfam" id="PF01915"/>
    </source>
</evidence>
<dbReference type="Pfam" id="PF00144">
    <property type="entry name" value="Beta-lactamase"/>
    <property type="match status" value="1"/>
</dbReference>
<keyword evidence="3" id="KW-0326">Glycosidase</keyword>
<dbReference type="Gene3D" id="3.40.710.10">
    <property type="entry name" value="DD-peptidase/beta-lactamase superfamily"/>
    <property type="match status" value="1"/>
</dbReference>
<organism evidence="9 10">
    <name type="scientific">Mycena venus</name>
    <dbReference type="NCBI Taxonomy" id="2733690"/>
    <lineage>
        <taxon>Eukaryota</taxon>
        <taxon>Fungi</taxon>
        <taxon>Dikarya</taxon>
        <taxon>Basidiomycota</taxon>
        <taxon>Agaricomycotina</taxon>
        <taxon>Agaricomycetes</taxon>
        <taxon>Agaricomycetidae</taxon>
        <taxon>Agaricales</taxon>
        <taxon>Marasmiineae</taxon>
        <taxon>Mycenaceae</taxon>
        <taxon>Mycena</taxon>
    </lineage>
</organism>
<dbReference type="PRINTS" id="PR00133">
    <property type="entry name" value="GLHYDRLASE3"/>
</dbReference>
<evidence type="ECO:0000256" key="4">
    <source>
        <dbReference type="SAM" id="SignalP"/>
    </source>
</evidence>
<dbReference type="InterPro" id="IPR036881">
    <property type="entry name" value="Glyco_hydro_3_C_sf"/>
</dbReference>
<dbReference type="GO" id="GO:0009251">
    <property type="term" value="P:glucan catabolic process"/>
    <property type="evidence" value="ECO:0007669"/>
    <property type="project" value="TreeGrafter"/>
</dbReference>
<feature type="domain" description="Glycoside hydrolase family 3 N-terminal" evidence="6">
    <location>
        <begin position="71"/>
        <end position="400"/>
    </location>
</feature>